<feature type="repeat" description="Filamin" evidence="4">
    <location>
        <begin position="765"/>
        <end position="834"/>
    </location>
</feature>
<dbReference type="InterPro" id="IPR002110">
    <property type="entry name" value="Ankyrin_rpt"/>
</dbReference>
<dbReference type="PROSITE" id="PS50194">
    <property type="entry name" value="FILAMIN_REPEAT"/>
    <property type="match status" value="3"/>
</dbReference>
<evidence type="ECO:0000313" key="7">
    <source>
        <dbReference type="EMBL" id="PRP80793.1"/>
    </source>
</evidence>
<proteinExistence type="predicted"/>
<feature type="repeat" description="Filamin" evidence="4">
    <location>
        <begin position="1486"/>
        <end position="1508"/>
    </location>
</feature>
<dbReference type="Pfam" id="PF12796">
    <property type="entry name" value="Ank_2"/>
    <property type="match status" value="2"/>
</dbReference>
<feature type="region of interest" description="Disordered" evidence="5">
    <location>
        <begin position="1332"/>
        <end position="1389"/>
    </location>
</feature>
<keyword evidence="2" id="KW-0040">ANK repeat</keyword>
<evidence type="ECO:0000256" key="3">
    <source>
        <dbReference type="ARBA" id="ARBA00023203"/>
    </source>
</evidence>
<dbReference type="InParanoid" id="A0A2P6NA18"/>
<evidence type="ECO:0000256" key="5">
    <source>
        <dbReference type="SAM" id="MobiDB-lite"/>
    </source>
</evidence>
<keyword evidence="1" id="KW-0677">Repeat</keyword>
<dbReference type="SUPFAM" id="SSF48403">
    <property type="entry name" value="Ankyrin repeat"/>
    <property type="match status" value="1"/>
</dbReference>
<feature type="compositionally biased region" description="Basic and acidic residues" evidence="5">
    <location>
        <begin position="974"/>
        <end position="990"/>
    </location>
</feature>
<dbReference type="SUPFAM" id="SSF81296">
    <property type="entry name" value="E set domains"/>
    <property type="match status" value="2"/>
</dbReference>
<dbReference type="SUPFAM" id="SSF47576">
    <property type="entry name" value="Calponin-homology domain, CH-domain"/>
    <property type="match status" value="1"/>
</dbReference>
<feature type="domain" description="Calponin-homology (CH)" evidence="6">
    <location>
        <begin position="8"/>
        <end position="113"/>
    </location>
</feature>
<protein>
    <submittedName>
        <fullName evidence="7">Filamin A</fullName>
    </submittedName>
</protein>
<dbReference type="InterPro" id="IPR013783">
    <property type="entry name" value="Ig-like_fold"/>
</dbReference>
<dbReference type="InterPro" id="IPR001298">
    <property type="entry name" value="Filamin/ABP280_rpt"/>
</dbReference>
<accession>A0A2P6NA18</accession>
<feature type="repeat" description="Filamin" evidence="4">
    <location>
        <begin position="248"/>
        <end position="321"/>
    </location>
</feature>
<evidence type="ECO:0000256" key="1">
    <source>
        <dbReference type="ARBA" id="ARBA00022737"/>
    </source>
</evidence>
<reference evidence="7 8" key="1">
    <citation type="journal article" date="2018" name="Genome Biol. Evol.">
        <title>Multiple Roots of Fruiting Body Formation in Amoebozoa.</title>
        <authorList>
            <person name="Hillmann F."/>
            <person name="Forbes G."/>
            <person name="Novohradska S."/>
            <person name="Ferling I."/>
            <person name="Riege K."/>
            <person name="Groth M."/>
            <person name="Westermann M."/>
            <person name="Marz M."/>
            <person name="Spaller T."/>
            <person name="Winckler T."/>
            <person name="Schaap P."/>
            <person name="Glockner G."/>
        </authorList>
    </citation>
    <scope>NUCLEOTIDE SEQUENCE [LARGE SCALE GENOMIC DNA]</scope>
    <source>
        <strain evidence="7 8">Jena</strain>
    </source>
</reference>
<dbReference type="InterPro" id="IPR014756">
    <property type="entry name" value="Ig_E-set"/>
</dbReference>
<dbReference type="EMBL" id="MDYQ01000138">
    <property type="protein sequence ID" value="PRP80793.1"/>
    <property type="molecule type" value="Genomic_DNA"/>
</dbReference>
<dbReference type="InterPro" id="IPR017868">
    <property type="entry name" value="Filamin/ABP280_repeat-like"/>
</dbReference>
<keyword evidence="8" id="KW-1185">Reference proteome</keyword>
<keyword evidence="3" id="KW-0009">Actin-binding</keyword>
<dbReference type="PANTHER" id="PTHR24198:SF165">
    <property type="entry name" value="ANKYRIN REPEAT-CONTAINING PROTEIN-RELATED"/>
    <property type="match status" value="1"/>
</dbReference>
<dbReference type="Pfam" id="PF00307">
    <property type="entry name" value="CH"/>
    <property type="match status" value="2"/>
</dbReference>
<dbReference type="SMART" id="SM00248">
    <property type="entry name" value="ANK"/>
    <property type="match status" value="10"/>
</dbReference>
<evidence type="ECO:0000256" key="4">
    <source>
        <dbReference type="PROSITE-ProRule" id="PRU00087"/>
    </source>
</evidence>
<feature type="domain" description="Calponin-homology (CH)" evidence="6">
    <location>
        <begin position="121"/>
        <end position="221"/>
    </location>
</feature>
<dbReference type="InterPro" id="IPR036872">
    <property type="entry name" value="CH_dom_sf"/>
</dbReference>
<feature type="compositionally biased region" description="Basic and acidic residues" evidence="5">
    <location>
        <begin position="1037"/>
        <end position="1052"/>
    </location>
</feature>
<sequence length="2288" mass="252069">MTEPDWVRIQSNTFKNWCNVKLKPRELNIENLATDLKDSLILINLSEVLTQQRMPRHAAKPKLRSQMLDNTSICLKYLKDNGVKMVNIGVEDVVDGNHKIILGLIWTLISRFQLDDDGGKSGGRRGLIEWCNSVIPGAVTNFTTDFHDCIVLVGIIDTLKPGSAPNNFADMTPLQRARWATSYGEEHMDVPAIIDPEDLINPSLDEQSMMTYMSGFKAWAEQNWTAPKMSSHLTKAKLEGNSVVIETFGADGQLFGRGGARFDVYIRYGSSTTSQQIALQVEDHGTGKYTAVFHEKPEYKKNIVVQHDGGHVGGSPFSVSSTTPSASSSSIIIADDHIDIQARDGDGEPISVALGVFRASSEQGGHTKSIPLTDLGNGNLQGKFQVDPREDAVVTVKVSNEEVGRRRIAGTAPAKPAEIPIPIPAELPPPILELPPPVFVQELPPPIVKPIITKVTAKIAGDSVEISAETADGRPVTDSEGEFEVTCEKKNQRKVLPVTAGIPGNYNATFQPDAEEDIIIHVQHLGKDIIPPTKIAATAPSAANLKAEFHDDHVEISAKTRDGNPALHSAKDLRVQVERAGIMRDITVQHRGQGIYNAQYDVDVLHDTIVHVTHRGEYVGHPHTIPAVPLPPPVQLSDSMKSFGDIPAPVAFTPRALAPEISAKVIPGRVEVHSNQDGAIAPLPPMEEFTVTIEVDGKVTPLPLQPAGGIYFSSWEPMFDRDTIVRILRNGEEMSDSPCTLSFTPLRQTTLQFTTQFSGDHVDIFSVDGHDPTDTSSDVEVFVERNDTTFPATVRHAGLGKYSAVYPMDIRRDTVVHVKIGGKHVGDSPHTIKAVQPIAATVSTDLSPGRIQLIARLKDGTPALHSIHDLEIYIVQDGQLVSLPVVHTGDGVYVGTFHQQLHRGTIMHVKHMGESVLKASTPVHPSTEPPAIVVVEPRVQESPAVAKPPMVAPPVIIVPPAIVVENMNPTIEIRPAEGTEEKRPASERKKSGIFFFNRSASSTNLNADAPSPSNRGTISPPESPNMSPKNKRRSGKFFRENHTQSKSDDGRAKKAAAKLEIKAKTVEGHPAHAALQDLEAVCEVENVHTRIHLQPSGEGVYTGSIPHNARRDTIVHVKLHGDHVKGSPITVKPSRHSVSKRDSINLDALLSEHMFSGISEKELEKNLSKLAKDEKKDKRKSLKVSEPETNLSSFTMSPIQPRKFLYSATIEGGKIFIRTKDETGMDVKFGGATIIIMAEYDGKKHSLNVVDNADGTYVSIPVPVVTTTDTRVFVKAGDRELGPFVVDRQKMPEESPSVEKKEEDPFGFKVQLDKDGFPITTVTSGATMVSKIPPSTTSQIPTPAPVSTVSTTNTTTDITPTENSTKTDSSPVPSPMGSPLVRRGSRRDSGRYAYTLSDEEETMKKERKMTPVLMHAHVAIGQTNLIIVPLDVNGKLMEDIVADGFVVQIEGPLDDRKERDRMRDIGMKRQANGSFRGGANYILPIGLYRVMIFYGGNPVKDSPYDLKVTETNEKRPAWVMHGDVYARYRWGEKEAPPHSMMAYVPKAGKFLWYNTPFGRIEEFSTNVEVAIQTVSKSDVKKIVTTADRKIIFYDKSGVVACSSITGPRQVSPPEVNEKLHNKKWKHILPLDVDGQPHVLFHSLADGTVQLRKMLGNELVMVWEDKWEDKYKRIAPVQIGGKTYLFAYDQHKGVGDVCQLTVATKMSKVYSLTGMSKTWKHVVGLTDGHLLLFEKKSGVGKIMSLEPSKAKAVKDIKADAKLWTQCLFVPHNRQVLFYNAKGSQATFMEWDPLTLGMSKKRQMKDFEGQSEQETRKTEKHMLDLYKMLVTCKSISCIVLAKISDTFRTDMCPDVGPEVNLHWNRKRSCPESHNTRRKQFALLRSTCNLWKDLVDAFTDWLTKDDLLLAARGCKEDSVRFLLTRGLDPSVQDNKPIRMACEDGSIEIVRLLLSDPRVDPSSRDNDAFRWAASEGHHEVVRLLLADPRVDPSAKDNDAFRWAASEGHDEVVRLLLADSRVDPSVRIQEAIRRASFEGHAMTVQLLLADPRVDPSADNNEAIRRASYEGKGQVVGLLLEDPRVDPSADENKAIIEAASCGYTEVVRLLLSRVDPSTKDNKAFINAAANGHHEVVRLLLADPRVDPSTEDNKAFREAASEGHHEVVRLLLADSRVDPSTKDNKAFWCAASEGHHEVVRLLLADPRVDPSAEDNVAFRWAASEGHDEVVRLLLADSRVDPSVCNQEAIKRASSGGHATTVQLLLTDPRVDPSVDDQYAIRHAIDSNTAKSCIDP</sequence>
<feature type="compositionally biased region" description="Polar residues" evidence="5">
    <location>
        <begin position="998"/>
        <end position="1017"/>
    </location>
</feature>
<dbReference type="GO" id="GO:0003779">
    <property type="term" value="F:actin binding"/>
    <property type="evidence" value="ECO:0007669"/>
    <property type="project" value="UniProtKB-KW"/>
</dbReference>
<dbReference type="OrthoDB" id="10017054at2759"/>
<dbReference type="PROSITE" id="PS50021">
    <property type="entry name" value="CH"/>
    <property type="match status" value="2"/>
</dbReference>
<dbReference type="Gene3D" id="1.25.40.20">
    <property type="entry name" value="Ankyrin repeat-containing domain"/>
    <property type="match status" value="4"/>
</dbReference>
<dbReference type="Gene3D" id="2.60.40.10">
    <property type="entry name" value="Immunoglobulins"/>
    <property type="match status" value="3"/>
</dbReference>
<dbReference type="Proteomes" id="UP000241769">
    <property type="component" value="Unassembled WGS sequence"/>
</dbReference>
<feature type="region of interest" description="Disordered" evidence="5">
    <location>
        <begin position="974"/>
        <end position="1052"/>
    </location>
</feature>
<dbReference type="PANTHER" id="PTHR24198">
    <property type="entry name" value="ANKYRIN REPEAT AND PROTEIN KINASE DOMAIN-CONTAINING PROTEIN"/>
    <property type="match status" value="1"/>
</dbReference>
<gene>
    <name evidence="7" type="ORF">PROFUN_11533</name>
</gene>
<feature type="compositionally biased region" description="Low complexity" evidence="5">
    <location>
        <begin position="1332"/>
        <end position="1364"/>
    </location>
</feature>
<dbReference type="InterPro" id="IPR001715">
    <property type="entry name" value="CH_dom"/>
</dbReference>
<dbReference type="InterPro" id="IPR036770">
    <property type="entry name" value="Ankyrin_rpt-contain_sf"/>
</dbReference>
<evidence type="ECO:0000313" key="8">
    <source>
        <dbReference type="Proteomes" id="UP000241769"/>
    </source>
</evidence>
<comment type="caution">
    <text evidence="7">The sequence shown here is derived from an EMBL/GenBank/DDBJ whole genome shotgun (WGS) entry which is preliminary data.</text>
</comment>
<dbReference type="SMART" id="SM00557">
    <property type="entry name" value="IG_FLMN"/>
    <property type="match status" value="2"/>
</dbReference>
<dbReference type="PROSITE" id="PS00020">
    <property type="entry name" value="ACTININ_2"/>
    <property type="match status" value="1"/>
</dbReference>
<evidence type="ECO:0000256" key="2">
    <source>
        <dbReference type="ARBA" id="ARBA00023043"/>
    </source>
</evidence>
<dbReference type="InterPro" id="IPR001589">
    <property type="entry name" value="Actinin_actin-bd_CS"/>
</dbReference>
<dbReference type="Gene3D" id="1.10.418.10">
    <property type="entry name" value="Calponin-like domain"/>
    <property type="match status" value="2"/>
</dbReference>
<evidence type="ECO:0000259" key="6">
    <source>
        <dbReference type="PROSITE" id="PS50021"/>
    </source>
</evidence>
<organism evidence="7 8">
    <name type="scientific">Planoprotostelium fungivorum</name>
    <dbReference type="NCBI Taxonomy" id="1890364"/>
    <lineage>
        <taxon>Eukaryota</taxon>
        <taxon>Amoebozoa</taxon>
        <taxon>Evosea</taxon>
        <taxon>Variosea</taxon>
        <taxon>Cavosteliida</taxon>
        <taxon>Cavosteliaceae</taxon>
        <taxon>Planoprotostelium</taxon>
    </lineage>
</organism>
<dbReference type="CDD" id="cd21184">
    <property type="entry name" value="CH_FLN-like_rpt2"/>
    <property type="match status" value="1"/>
</dbReference>
<name>A0A2P6NA18_9EUKA</name>
<dbReference type="SMART" id="SM00033">
    <property type="entry name" value="CH"/>
    <property type="match status" value="2"/>
</dbReference>
<dbReference type="PROSITE" id="PS00019">
    <property type="entry name" value="ACTININ_1"/>
    <property type="match status" value="1"/>
</dbReference>